<evidence type="ECO:0000256" key="3">
    <source>
        <dbReference type="ARBA" id="ARBA00022475"/>
    </source>
</evidence>
<dbReference type="NCBIfam" id="TIGR02480">
    <property type="entry name" value="fliN"/>
    <property type="match status" value="1"/>
</dbReference>
<evidence type="ECO:0000256" key="2">
    <source>
        <dbReference type="ARBA" id="ARBA00009226"/>
    </source>
</evidence>
<dbReference type="PRINTS" id="PR00956">
    <property type="entry name" value="FLGMOTORFLIN"/>
</dbReference>
<evidence type="ECO:0000256" key="4">
    <source>
        <dbReference type="ARBA" id="ARBA00022500"/>
    </source>
</evidence>
<dbReference type="CDD" id="cd17907">
    <property type="entry name" value="FliY_FliN-Y"/>
    <property type="match status" value="1"/>
</dbReference>
<feature type="compositionally biased region" description="Polar residues" evidence="7">
    <location>
        <begin position="265"/>
        <end position="287"/>
    </location>
</feature>
<dbReference type="GO" id="GO:0071973">
    <property type="term" value="P:bacterial-type flagellum-dependent cell motility"/>
    <property type="evidence" value="ECO:0007669"/>
    <property type="project" value="InterPro"/>
</dbReference>
<dbReference type="PANTHER" id="PTHR43484:SF1">
    <property type="entry name" value="FLAGELLAR MOTOR SWITCH PROTEIN FLIN"/>
    <property type="match status" value="1"/>
</dbReference>
<evidence type="ECO:0000256" key="5">
    <source>
        <dbReference type="ARBA" id="ARBA00022779"/>
    </source>
</evidence>
<dbReference type="GO" id="GO:0006935">
    <property type="term" value="P:chemotaxis"/>
    <property type="evidence" value="ECO:0007669"/>
    <property type="project" value="UniProtKB-KW"/>
</dbReference>
<comment type="similarity">
    <text evidence="2">Belongs to the FliN/MopA/SpaO family.</text>
</comment>
<dbReference type="GO" id="GO:0003774">
    <property type="term" value="F:cytoskeletal motor activity"/>
    <property type="evidence" value="ECO:0007669"/>
    <property type="project" value="InterPro"/>
</dbReference>
<dbReference type="GO" id="GO:0009425">
    <property type="term" value="C:bacterial-type flagellum basal body"/>
    <property type="evidence" value="ECO:0007669"/>
    <property type="project" value="InterPro"/>
</dbReference>
<evidence type="ECO:0000256" key="7">
    <source>
        <dbReference type="SAM" id="MobiDB-lite"/>
    </source>
</evidence>
<keyword evidence="5" id="KW-0283">Flagellar rotation</keyword>
<dbReference type="GO" id="GO:0016787">
    <property type="term" value="F:hydrolase activity"/>
    <property type="evidence" value="ECO:0007669"/>
    <property type="project" value="InterPro"/>
</dbReference>
<sequence>MSNDDRKELLSQEEIDALINDEDSQEESVTENNAVQEGLTDNMKDVLGEVGNIAMGSAATALYTILDQKVDITTPNVRQSTITEIMAEYERPCVLVQVEYVEGIEGMNILIIKEEDAAIIADLMMGGDGSNVTEDLDDIHLSAVCEAMNQMMGSAATSMSSIINEVVNISPPEVEYIEVEEVIDVIKDYFDSEEPLVDTSFRLKVGDLIDSSFKQISKLDFSKRLVAQLMKHESGLAAKDWDVDEEKILEGEIDDKQEETKVGVDSNTMRTGGESQMANSGNVTKGEQTGVKRAQFPDFDSNTAAPLPHNMELIQDVPLQVTVQLGKNRMTIKQILELGEGSIVELDKLAGEPVDLLVNGKLVAKGEVVVIDESFGFRVKDIISPMDRINNI</sequence>
<evidence type="ECO:0000313" key="10">
    <source>
        <dbReference type="EMBL" id="QTL99898.1"/>
    </source>
</evidence>
<evidence type="ECO:0000313" key="11">
    <source>
        <dbReference type="Proteomes" id="UP000665020"/>
    </source>
</evidence>
<dbReference type="InterPro" id="IPR001543">
    <property type="entry name" value="FliN-like_C"/>
</dbReference>
<comment type="subcellular location">
    <subcellularLocation>
        <location evidence="1">Cell membrane</location>
        <topology evidence="1">Peripheral membrane protein</topology>
        <orientation evidence="1">Cytoplasmic side</orientation>
    </subcellularLocation>
</comment>
<dbReference type="SUPFAM" id="SSF101801">
    <property type="entry name" value="Surface presentation of antigens (SPOA)"/>
    <property type="match status" value="1"/>
</dbReference>
<dbReference type="InterPro" id="IPR036429">
    <property type="entry name" value="SpoA-like_sf"/>
</dbReference>
<feature type="domain" description="CheC-like protein" evidence="9">
    <location>
        <begin position="44"/>
        <end position="77"/>
    </location>
</feature>
<name>A0A8A7KJ83_9FIRM</name>
<dbReference type="PANTHER" id="PTHR43484">
    <property type="match status" value="1"/>
</dbReference>
<dbReference type="InterPro" id="IPR051469">
    <property type="entry name" value="FliN/MopA/SpaO"/>
</dbReference>
<keyword evidence="10" id="KW-0969">Cilium</keyword>
<dbReference type="Proteomes" id="UP000665020">
    <property type="component" value="Chromosome"/>
</dbReference>
<evidence type="ECO:0000259" key="9">
    <source>
        <dbReference type="Pfam" id="PF04509"/>
    </source>
</evidence>
<dbReference type="KEGG" id="ifn:GM661_02740"/>
<gene>
    <name evidence="10" type="primary">fliY</name>
    <name evidence="10" type="ORF">GM661_02740</name>
</gene>
<organism evidence="10 11">
    <name type="scientific">Iocasia fonsfrigidae</name>
    <dbReference type="NCBI Taxonomy" id="2682810"/>
    <lineage>
        <taxon>Bacteria</taxon>
        <taxon>Bacillati</taxon>
        <taxon>Bacillota</taxon>
        <taxon>Clostridia</taxon>
        <taxon>Halanaerobiales</taxon>
        <taxon>Halanaerobiaceae</taxon>
        <taxon>Iocasia</taxon>
    </lineage>
</organism>
<dbReference type="Pfam" id="PF01052">
    <property type="entry name" value="FliMN_C"/>
    <property type="match status" value="1"/>
</dbReference>
<feature type="domain" description="CheC-like protein" evidence="9">
    <location>
        <begin position="139"/>
        <end position="176"/>
    </location>
</feature>
<keyword evidence="6" id="KW-0472">Membrane</keyword>
<dbReference type="InterPro" id="IPR007597">
    <property type="entry name" value="CheC"/>
</dbReference>
<dbReference type="AlphaFoldDB" id="A0A8A7KJ83"/>
<dbReference type="SUPFAM" id="SSF103039">
    <property type="entry name" value="CheC-like"/>
    <property type="match status" value="1"/>
</dbReference>
<dbReference type="Gene3D" id="3.40.1550.10">
    <property type="entry name" value="CheC-like"/>
    <property type="match status" value="1"/>
</dbReference>
<dbReference type="InterPro" id="IPR001172">
    <property type="entry name" value="FliN_T3SS_HrcQb"/>
</dbReference>
<keyword evidence="10" id="KW-0282">Flagellum</keyword>
<dbReference type="InterPro" id="IPR012826">
    <property type="entry name" value="FliN"/>
</dbReference>
<protein>
    <submittedName>
        <fullName evidence="10">Flagellar motor switch phosphatase FliY</fullName>
    </submittedName>
</protein>
<keyword evidence="3" id="KW-1003">Cell membrane</keyword>
<feature type="region of interest" description="Disordered" evidence="7">
    <location>
        <begin position="259"/>
        <end position="288"/>
    </location>
</feature>
<reference evidence="10" key="1">
    <citation type="submission" date="2019-12" db="EMBL/GenBank/DDBJ databases">
        <authorList>
            <person name="zhang j."/>
            <person name="sun C.M."/>
        </authorList>
    </citation>
    <scope>NUCLEOTIDE SEQUENCE</scope>
    <source>
        <strain evidence="10">NS-1</strain>
    </source>
</reference>
<keyword evidence="4" id="KW-0145">Chemotaxis</keyword>
<dbReference type="EMBL" id="CP046640">
    <property type="protein sequence ID" value="QTL99898.1"/>
    <property type="molecule type" value="Genomic_DNA"/>
</dbReference>
<evidence type="ECO:0000259" key="8">
    <source>
        <dbReference type="Pfam" id="PF01052"/>
    </source>
</evidence>
<evidence type="ECO:0000256" key="6">
    <source>
        <dbReference type="ARBA" id="ARBA00023136"/>
    </source>
</evidence>
<feature type="domain" description="Flagellar motor switch protein FliN-like C-terminal" evidence="8">
    <location>
        <begin position="313"/>
        <end position="383"/>
    </location>
</feature>
<dbReference type="GO" id="GO:0005886">
    <property type="term" value="C:plasma membrane"/>
    <property type="evidence" value="ECO:0007669"/>
    <property type="project" value="UniProtKB-SubCell"/>
</dbReference>
<dbReference type="InterPro" id="IPR028976">
    <property type="entry name" value="CheC-like_sf"/>
</dbReference>
<dbReference type="NCBIfam" id="NF005995">
    <property type="entry name" value="PRK08119.1"/>
    <property type="match status" value="1"/>
</dbReference>
<dbReference type="Pfam" id="PF04509">
    <property type="entry name" value="CheC"/>
    <property type="match status" value="2"/>
</dbReference>
<accession>A0A8A7KJ83</accession>
<evidence type="ECO:0000256" key="1">
    <source>
        <dbReference type="ARBA" id="ARBA00004413"/>
    </source>
</evidence>
<dbReference type="Gene3D" id="2.30.330.10">
    <property type="entry name" value="SpoA-like"/>
    <property type="match status" value="1"/>
</dbReference>
<keyword evidence="10" id="KW-0966">Cell projection</keyword>
<proteinExistence type="inferred from homology"/>
<keyword evidence="11" id="KW-1185">Reference proteome</keyword>